<protein>
    <recommendedName>
        <fullName evidence="2">RNA 2',3'-cyclic phosphodiesterase</fullName>
        <shortName evidence="2">RNA 2',3'-CPDase</shortName>
        <ecNumber evidence="2">3.1.4.58</ecNumber>
    </recommendedName>
</protein>
<feature type="domain" description="Phosphoesterase HXTX" evidence="4">
    <location>
        <begin position="5"/>
        <end position="83"/>
    </location>
</feature>
<dbReference type="InterPro" id="IPR004175">
    <property type="entry name" value="RNA_CPDase"/>
</dbReference>
<dbReference type="NCBIfam" id="TIGR02258">
    <property type="entry name" value="2_5_ligase"/>
    <property type="match status" value="1"/>
</dbReference>
<dbReference type="GO" id="GO:0004113">
    <property type="term" value="F:2',3'-cyclic-nucleotide 3'-phosphodiesterase activity"/>
    <property type="evidence" value="ECO:0007669"/>
    <property type="project" value="InterPro"/>
</dbReference>
<dbReference type="HAMAP" id="MF_01940">
    <property type="entry name" value="RNA_CPDase"/>
    <property type="match status" value="1"/>
</dbReference>
<keyword evidence="5" id="KW-0436">Ligase</keyword>
<proteinExistence type="inferred from homology"/>
<comment type="similarity">
    <text evidence="2">Belongs to the 2H phosphoesterase superfamily. ThpR family.</text>
</comment>
<feature type="short sequence motif" description="HXTX 1" evidence="2">
    <location>
        <begin position="36"/>
        <end position="39"/>
    </location>
</feature>
<dbReference type="Gene3D" id="3.90.1140.10">
    <property type="entry name" value="Cyclic phosphodiesterase"/>
    <property type="match status" value="1"/>
</dbReference>
<gene>
    <name evidence="5" type="ORF">BL253_29550</name>
</gene>
<dbReference type="SUPFAM" id="SSF55144">
    <property type="entry name" value="LigT-like"/>
    <property type="match status" value="1"/>
</dbReference>
<keyword evidence="6" id="KW-1185">Reference proteome</keyword>
<comment type="catalytic activity">
    <reaction evidence="2">
        <text>a 3'-end 2',3'-cyclophospho-ribonucleotide-RNA + H2O = a 3'-end 2'-phospho-ribonucleotide-RNA + H(+)</text>
        <dbReference type="Rhea" id="RHEA:11828"/>
        <dbReference type="Rhea" id="RHEA-COMP:10464"/>
        <dbReference type="Rhea" id="RHEA-COMP:17353"/>
        <dbReference type="ChEBI" id="CHEBI:15377"/>
        <dbReference type="ChEBI" id="CHEBI:15378"/>
        <dbReference type="ChEBI" id="CHEBI:83064"/>
        <dbReference type="ChEBI" id="CHEBI:173113"/>
        <dbReference type="EC" id="3.1.4.58"/>
    </reaction>
</comment>
<feature type="region of interest" description="Disordered" evidence="3">
    <location>
        <begin position="121"/>
        <end position="147"/>
    </location>
</feature>
<evidence type="ECO:0000256" key="2">
    <source>
        <dbReference type="HAMAP-Rule" id="MF_01940"/>
    </source>
</evidence>
<comment type="caution">
    <text evidence="5">The sequence shown here is derived from an EMBL/GenBank/DDBJ whole genome shotgun (WGS) entry which is preliminary data.</text>
</comment>
<feature type="active site" description="Proton donor" evidence="2">
    <location>
        <position position="36"/>
    </location>
</feature>
<dbReference type="PANTHER" id="PTHR35561">
    <property type="entry name" value="RNA 2',3'-CYCLIC PHOSPHODIESTERASE"/>
    <property type="match status" value="1"/>
</dbReference>
<feature type="active site" description="Proton acceptor" evidence="2">
    <location>
        <position position="117"/>
    </location>
</feature>
<dbReference type="Proteomes" id="UP000188929">
    <property type="component" value="Unassembled WGS sequence"/>
</dbReference>
<accession>A0A1V2I599</accession>
<reference evidence="6" key="1">
    <citation type="submission" date="2016-10" db="EMBL/GenBank/DDBJ databases">
        <title>Frankia sp. NRRL B-16386 Genome sequencing.</title>
        <authorList>
            <person name="Ghodhbane-Gtari F."/>
            <person name="Swanson E."/>
            <person name="Gueddou A."/>
            <person name="Hezbri K."/>
            <person name="Ktari K."/>
            <person name="Nouioui I."/>
            <person name="Morris K."/>
            <person name="Simpson S."/>
            <person name="Abebe-Akele F."/>
            <person name="Thomas K."/>
            <person name="Gtari M."/>
            <person name="Tisa L.S."/>
        </authorList>
    </citation>
    <scope>NUCLEOTIDE SEQUENCE [LARGE SCALE GENOMIC DNA]</scope>
    <source>
        <strain evidence="6">NRRL B-16386</strain>
    </source>
</reference>
<dbReference type="GO" id="GO:0008664">
    <property type="term" value="F:RNA 2',3'-cyclic 3'-phosphodiesterase activity"/>
    <property type="evidence" value="ECO:0007669"/>
    <property type="project" value="UniProtKB-EC"/>
</dbReference>
<comment type="function">
    <text evidence="2">Hydrolyzes RNA 2',3'-cyclic phosphodiester to an RNA 2'-phosphomonoester.</text>
</comment>
<dbReference type="GO" id="GO:0016874">
    <property type="term" value="F:ligase activity"/>
    <property type="evidence" value="ECO:0007669"/>
    <property type="project" value="UniProtKB-KW"/>
</dbReference>
<keyword evidence="1 2" id="KW-0378">Hydrolase</keyword>
<dbReference type="STRING" id="1834516.BL253_29550"/>
<dbReference type="Pfam" id="PF02834">
    <property type="entry name" value="LigT_PEase"/>
    <property type="match status" value="1"/>
</dbReference>
<evidence type="ECO:0000256" key="3">
    <source>
        <dbReference type="SAM" id="MobiDB-lite"/>
    </source>
</evidence>
<dbReference type="EMBL" id="MOMC01000068">
    <property type="protein sequence ID" value="ONH24777.1"/>
    <property type="molecule type" value="Genomic_DNA"/>
</dbReference>
<dbReference type="AlphaFoldDB" id="A0A1V2I599"/>
<evidence type="ECO:0000259" key="4">
    <source>
        <dbReference type="Pfam" id="PF02834"/>
    </source>
</evidence>
<dbReference type="EC" id="3.1.4.58" evidence="2"/>
<evidence type="ECO:0000313" key="6">
    <source>
        <dbReference type="Proteomes" id="UP000188929"/>
    </source>
</evidence>
<sequence>MAATPPAEVIDALVAAVGRARPVAPALRWVDVERIHLTLAFLGTVDDGLREGLSDRLGRVARRHPPVDVRLAGVGRFGDRVLWAGVAGELAPLAAGARRAAAKAGVAGLDDRPLRAHLTLARARDDRRSRRQDGPGHAGSGRGREVSGTDLRPVLAALGELPALAWTVDRFDLMRSVLGRHPYYTVESTWPLEGARSGDADDL</sequence>
<feature type="compositionally biased region" description="Basic and acidic residues" evidence="3">
    <location>
        <begin position="122"/>
        <end position="134"/>
    </location>
</feature>
<name>A0A1V2I599_9ACTN</name>
<dbReference type="InterPro" id="IPR014051">
    <property type="entry name" value="Phosphoesterase_HXTX"/>
</dbReference>
<evidence type="ECO:0000313" key="5">
    <source>
        <dbReference type="EMBL" id="ONH24777.1"/>
    </source>
</evidence>
<organism evidence="5 6">
    <name type="scientific">Pseudofrankia asymbiotica</name>
    <dbReference type="NCBI Taxonomy" id="1834516"/>
    <lineage>
        <taxon>Bacteria</taxon>
        <taxon>Bacillati</taxon>
        <taxon>Actinomycetota</taxon>
        <taxon>Actinomycetes</taxon>
        <taxon>Frankiales</taxon>
        <taxon>Frankiaceae</taxon>
        <taxon>Pseudofrankia</taxon>
    </lineage>
</organism>
<dbReference type="InterPro" id="IPR009097">
    <property type="entry name" value="Cyclic_Pdiesterase"/>
</dbReference>
<feature type="short sequence motif" description="HXTX 2" evidence="2">
    <location>
        <begin position="117"/>
        <end position="120"/>
    </location>
</feature>
<evidence type="ECO:0000256" key="1">
    <source>
        <dbReference type="ARBA" id="ARBA00022801"/>
    </source>
</evidence>
<dbReference type="PANTHER" id="PTHR35561:SF1">
    <property type="entry name" value="RNA 2',3'-CYCLIC PHOSPHODIESTERASE"/>
    <property type="match status" value="1"/>
</dbReference>